<sequence>MAEHPISESEGGVITLDALQSLIDFLAASHYQVLGPTVRDGAIVYDRIARVGDLPAGWTDRQEAGRYRLERRNDAAVFGFAVGPHSWKRFLHPPIQKLWEASNTGQGLTIAAADEPAPRFAFIGVRACEIHAIAIQDRVFCDGPYTDPVYALRRRDAFIVAVNCAQAGGTCFCVSMQTGPKADAGFDLALTELLDGNGHAFLVEAGSEAGAEALRHIPHRPASDAHRAAAEAVVAHTATQMGRTLETDGIRELLQGNPNHPRWDEVAERCLSCGNCTMVCPTCFCTTVEDHSDLAGQSAERIRKWDSCFTMDFSYIHGGSVRSTTRARYRQWMTHKLASWIDQFGTSGCVGCGRCITWCPVGIDITEEAAAIRATGKAGGEEQHGGA</sequence>
<protein>
    <submittedName>
        <fullName evidence="5">Sulfite reductase subunit A</fullName>
    </submittedName>
</protein>
<name>A0A248VJ68_9BURK</name>
<evidence type="ECO:0000313" key="6">
    <source>
        <dbReference type="Proteomes" id="UP000215158"/>
    </source>
</evidence>
<reference evidence="5 6" key="1">
    <citation type="submission" date="2017-08" db="EMBL/GenBank/DDBJ databases">
        <title>Identification and genetic characteristics of simultaneous BTEX- and naphthalene-degrading Paraburkholderia sp. BN5 isolated from petroleum-contaminated soil.</title>
        <authorList>
            <person name="Lee Y."/>
            <person name="Jeon C.O."/>
        </authorList>
    </citation>
    <scope>NUCLEOTIDE SEQUENCE [LARGE SCALE GENOMIC DNA]</scope>
    <source>
        <strain evidence="5 6">BN5</strain>
    </source>
</reference>
<evidence type="ECO:0000256" key="1">
    <source>
        <dbReference type="ARBA" id="ARBA00022723"/>
    </source>
</evidence>
<feature type="domain" description="4Fe-4S ferredoxin-type" evidence="4">
    <location>
        <begin position="259"/>
        <end position="291"/>
    </location>
</feature>
<dbReference type="InterPro" id="IPR017900">
    <property type="entry name" value="4Fe4S_Fe_S_CS"/>
</dbReference>
<gene>
    <name evidence="5" type="ORF">CJU94_13610</name>
</gene>
<keyword evidence="2" id="KW-0408">Iron</keyword>
<dbReference type="PANTHER" id="PTHR40447">
    <property type="entry name" value="ANAEROBIC SULFITE REDUCTASE SUBUNIT A"/>
    <property type="match status" value="1"/>
</dbReference>
<evidence type="ECO:0000256" key="3">
    <source>
        <dbReference type="ARBA" id="ARBA00023014"/>
    </source>
</evidence>
<keyword evidence="6" id="KW-1185">Reference proteome</keyword>
<dbReference type="Proteomes" id="UP000215158">
    <property type="component" value="Chromosome 1"/>
</dbReference>
<dbReference type="EMBL" id="CP022989">
    <property type="protein sequence ID" value="ASV99097.1"/>
    <property type="molecule type" value="Genomic_DNA"/>
</dbReference>
<dbReference type="SUPFAM" id="SSF46548">
    <property type="entry name" value="alpha-helical ferredoxin"/>
    <property type="match status" value="1"/>
</dbReference>
<keyword evidence="3" id="KW-0411">Iron-sulfur</keyword>
<evidence type="ECO:0000313" key="5">
    <source>
        <dbReference type="EMBL" id="ASV99097.1"/>
    </source>
</evidence>
<dbReference type="KEGG" id="parb:CJU94_13610"/>
<dbReference type="PROSITE" id="PS00198">
    <property type="entry name" value="4FE4S_FER_1"/>
    <property type="match status" value="2"/>
</dbReference>
<accession>A0A248VJ68</accession>
<evidence type="ECO:0000259" key="4">
    <source>
        <dbReference type="PROSITE" id="PS51379"/>
    </source>
</evidence>
<dbReference type="OrthoDB" id="9795302at2"/>
<dbReference type="InterPro" id="IPR017896">
    <property type="entry name" value="4Fe4S_Fe-S-bd"/>
</dbReference>
<dbReference type="AlphaFoldDB" id="A0A248VJ68"/>
<feature type="domain" description="4Fe-4S ferredoxin-type" evidence="4">
    <location>
        <begin position="340"/>
        <end position="368"/>
    </location>
</feature>
<dbReference type="GO" id="GO:0046872">
    <property type="term" value="F:metal ion binding"/>
    <property type="evidence" value="ECO:0007669"/>
    <property type="project" value="UniProtKB-KW"/>
</dbReference>
<dbReference type="InterPro" id="IPR009051">
    <property type="entry name" value="Helical_ferredxn"/>
</dbReference>
<dbReference type="Pfam" id="PF17179">
    <property type="entry name" value="Fer4_22"/>
    <property type="match status" value="1"/>
</dbReference>
<organism evidence="5 6">
    <name type="scientific">Paraburkholderia aromaticivorans</name>
    <dbReference type="NCBI Taxonomy" id="2026199"/>
    <lineage>
        <taxon>Bacteria</taxon>
        <taxon>Pseudomonadati</taxon>
        <taxon>Pseudomonadota</taxon>
        <taxon>Betaproteobacteria</taxon>
        <taxon>Burkholderiales</taxon>
        <taxon>Burkholderiaceae</taxon>
        <taxon>Paraburkholderia</taxon>
    </lineage>
</organism>
<proteinExistence type="predicted"/>
<keyword evidence="1" id="KW-0479">Metal-binding</keyword>
<dbReference type="Gene3D" id="1.10.1060.10">
    <property type="entry name" value="Alpha-helical ferredoxin"/>
    <property type="match status" value="1"/>
</dbReference>
<dbReference type="PANTHER" id="PTHR40447:SF1">
    <property type="entry name" value="ANAEROBIC SULFITE REDUCTASE SUBUNIT A"/>
    <property type="match status" value="1"/>
</dbReference>
<evidence type="ECO:0000256" key="2">
    <source>
        <dbReference type="ARBA" id="ARBA00023004"/>
    </source>
</evidence>
<dbReference type="PROSITE" id="PS51379">
    <property type="entry name" value="4FE4S_FER_2"/>
    <property type="match status" value="2"/>
</dbReference>
<dbReference type="GO" id="GO:0051536">
    <property type="term" value="F:iron-sulfur cluster binding"/>
    <property type="evidence" value="ECO:0007669"/>
    <property type="project" value="UniProtKB-KW"/>
</dbReference>